<evidence type="ECO:0000259" key="1">
    <source>
        <dbReference type="Pfam" id="PF13320"/>
    </source>
</evidence>
<proteinExistence type="predicted"/>
<dbReference type="PATRIC" id="fig|217031.4.peg.6300"/>
<protein>
    <recommendedName>
        <fullName evidence="1">Glycoside hydrolase 123 catalytic domain-containing protein</fullName>
    </recommendedName>
</protein>
<feature type="domain" description="Glycoside hydrolase 123 catalytic" evidence="1">
    <location>
        <begin position="176"/>
        <end position="506"/>
    </location>
</feature>
<comment type="caution">
    <text evidence="2">The sequence shown here is derived from an EMBL/GenBank/DDBJ whole genome shotgun (WGS) entry which is preliminary data.</text>
</comment>
<dbReference type="EMBL" id="LGPB01000128">
    <property type="protein sequence ID" value="KRG11322.1"/>
    <property type="molecule type" value="Genomic_DNA"/>
</dbReference>
<reference evidence="2 3" key="1">
    <citation type="submission" date="2015-06" db="EMBL/GenBank/DDBJ databases">
        <title>Genome sequencing project of Bacillus galactosidilyticus PL133.</title>
        <authorList>
            <person name="Gaiero J."/>
            <person name="Nicol R."/>
            <person name="Habash M."/>
        </authorList>
    </citation>
    <scope>NUCLEOTIDE SEQUENCE [LARGE SCALE GENOMIC DNA]</scope>
    <source>
        <strain evidence="2 3">PL133</strain>
    </source>
</reference>
<dbReference type="AlphaFoldDB" id="A0A0Q9Y196"/>
<dbReference type="Gene3D" id="3.20.20.80">
    <property type="entry name" value="Glycosidases"/>
    <property type="match status" value="1"/>
</dbReference>
<sequence>MSEKNLGGIMMQFQLTDSLEKVFPDRHPRIWTEKSASLFQNEQYSFQIAYQHVGTEDSFVQLQAETDAVAITLSHVKNVPSDLPAYPDRHDDNYLSIEPGLYPDLLEPIRENKIKLQAGGWNAIWIDVQPKQQVSGEQLIKIKLLDEKGQCLYEDAVNIFVYPYELPKQKLIHTEWFHGDCLADYYQVEVFSEKHWEILENFIQAAGENGVNMLLTPIFTPPLDTEVGGERTTIQLVQMEYQNGKYIFDFSLLKRWLEICERHHIKYLEMAHLFTQWGAEFTPKIIVKEDGKLTKKFGWHVKADSEEYQEFLQAFLPELTSFLKENWEVDKVYFHISDEPGEAQLSMYAKAKEMVIPYLTEFSIVDALSDYDFYEKGVVAKPIVASNHIQPFIEHQVPGLWTYYCCSQNIDVSNRFMAMPSARNRIIATQLFKYDIEGFLQWGFNFYNSQFSKKAINPYEITDAGKAFPSGDAFLVYPGENGKAYPSIRLRVFYQALQDLRAFNWLATLSGKETVLSKIEKQGEITFSVYPKDGRYLFTLREEVNQAIIESLKYEQIK</sequence>
<gene>
    <name evidence="2" type="ORF">ACA29_18595</name>
</gene>
<organism evidence="2 3">
    <name type="scientific">Lederbergia galactosidilytica</name>
    <dbReference type="NCBI Taxonomy" id="217031"/>
    <lineage>
        <taxon>Bacteria</taxon>
        <taxon>Bacillati</taxon>
        <taxon>Bacillota</taxon>
        <taxon>Bacilli</taxon>
        <taxon>Bacillales</taxon>
        <taxon>Bacillaceae</taxon>
        <taxon>Lederbergia</taxon>
    </lineage>
</organism>
<evidence type="ECO:0000313" key="2">
    <source>
        <dbReference type="EMBL" id="KRG11322.1"/>
    </source>
</evidence>
<dbReference type="InterPro" id="IPR025150">
    <property type="entry name" value="GH123_cat"/>
</dbReference>
<accession>A0A0Q9Y196</accession>
<dbReference type="Pfam" id="PF13320">
    <property type="entry name" value="GH123_cat"/>
    <property type="match status" value="1"/>
</dbReference>
<dbReference type="Proteomes" id="UP000053881">
    <property type="component" value="Unassembled WGS sequence"/>
</dbReference>
<name>A0A0Q9Y196_9BACI</name>
<evidence type="ECO:0000313" key="3">
    <source>
        <dbReference type="Proteomes" id="UP000053881"/>
    </source>
</evidence>